<evidence type="ECO:0000313" key="6">
    <source>
        <dbReference type="EMBL" id="VFK69223.1"/>
    </source>
</evidence>
<name>A0A451A2V3_9GAMM</name>
<evidence type="ECO:0000313" key="5">
    <source>
        <dbReference type="EMBL" id="VFK60360.1"/>
    </source>
</evidence>
<keyword evidence="3" id="KW-0456">Lyase</keyword>
<keyword evidence="2" id="KW-0865">Zymogen</keyword>
<evidence type="ECO:0000256" key="2">
    <source>
        <dbReference type="ARBA" id="ARBA00023145"/>
    </source>
</evidence>
<dbReference type="PANTHER" id="PTHR10067:SF17">
    <property type="entry name" value="PHOSPHATIDYLSERINE DECARBOXYLASE PROENZYME 2"/>
    <property type="match status" value="1"/>
</dbReference>
<dbReference type="Pfam" id="PF02666">
    <property type="entry name" value="PS_Dcarbxylase"/>
    <property type="match status" value="1"/>
</dbReference>
<accession>A0A451A2V3</accession>
<gene>
    <name evidence="5" type="ORF">BECKUNK1418G_GA0071005_101118</name>
    <name evidence="6" type="ORF">BECKUNK1418H_GA0071006_101218</name>
</gene>
<evidence type="ECO:0000256" key="1">
    <source>
        <dbReference type="ARBA" id="ARBA00022793"/>
    </source>
</evidence>
<protein>
    <submittedName>
        <fullName evidence="5">Phosphatidylserine decarboxylase</fullName>
    </submittedName>
</protein>
<proteinExistence type="predicted"/>
<sequence>MKNRIKILGADTSIQQKTVDLKLILFFYRTRIGRTILNTFLVWKWFNSLHALFYKSRLSISKIEAFIEEYSIDMEEFSPTKYRSFNSFFIRTFKSGRREFVEESSVMPAFCEAFYMGWKSVGLYKSTHIKGRPYTVEQLFQDKNKAASFIDGPLIIARLAPYHYHWFHFPDDGQILDYYHIPGKLNSVDPIAIDQKPDILWTNKRDITVLETKNFGKIAYIEVGALTVGKINQRNKTGDHFSRGQKKGYFSFGGSTVLIIGEKGFWNPCGEIIENTKMGIECSALLGQAIAKSNKSQV</sequence>
<dbReference type="GO" id="GO:0008654">
    <property type="term" value="P:phospholipid biosynthetic process"/>
    <property type="evidence" value="ECO:0007669"/>
    <property type="project" value="InterPro"/>
</dbReference>
<keyword evidence="4" id="KW-0670">Pyruvate</keyword>
<organism evidence="5">
    <name type="scientific">Candidatus Kentrum sp. UNK</name>
    <dbReference type="NCBI Taxonomy" id="2126344"/>
    <lineage>
        <taxon>Bacteria</taxon>
        <taxon>Pseudomonadati</taxon>
        <taxon>Pseudomonadota</taxon>
        <taxon>Gammaproteobacteria</taxon>
        <taxon>Candidatus Kentrum</taxon>
    </lineage>
</organism>
<dbReference type="EMBL" id="CAADFZ010000011">
    <property type="protein sequence ID" value="VFK60360.1"/>
    <property type="molecule type" value="Genomic_DNA"/>
</dbReference>
<dbReference type="InterPro" id="IPR003817">
    <property type="entry name" value="PS_Dcarbxylase"/>
</dbReference>
<reference evidence="5" key="1">
    <citation type="submission" date="2019-02" db="EMBL/GenBank/DDBJ databases">
        <authorList>
            <person name="Gruber-Vodicka R. H."/>
            <person name="Seah K. B. B."/>
        </authorList>
    </citation>
    <scope>NUCLEOTIDE SEQUENCE</scope>
    <source>
        <strain evidence="6">BECK_BY19</strain>
        <strain evidence="5">BECK_BY8</strain>
    </source>
</reference>
<dbReference type="EMBL" id="CAADGD010000012">
    <property type="protein sequence ID" value="VFK69223.1"/>
    <property type="molecule type" value="Genomic_DNA"/>
</dbReference>
<evidence type="ECO:0000256" key="3">
    <source>
        <dbReference type="ARBA" id="ARBA00023239"/>
    </source>
</evidence>
<dbReference type="GO" id="GO:0004609">
    <property type="term" value="F:phosphatidylserine decarboxylase activity"/>
    <property type="evidence" value="ECO:0007669"/>
    <property type="project" value="InterPro"/>
</dbReference>
<dbReference type="PANTHER" id="PTHR10067">
    <property type="entry name" value="PHOSPHATIDYLSERINE DECARBOXYLASE"/>
    <property type="match status" value="1"/>
</dbReference>
<keyword evidence="1" id="KW-0210">Decarboxylase</keyword>
<dbReference type="AlphaFoldDB" id="A0A451A2V3"/>
<evidence type="ECO:0000256" key="4">
    <source>
        <dbReference type="ARBA" id="ARBA00023317"/>
    </source>
</evidence>